<evidence type="ECO:0000313" key="2">
    <source>
        <dbReference type="EMBL" id="RAJ25208.1"/>
    </source>
</evidence>
<feature type="non-terminal residue" evidence="2">
    <location>
        <position position="44"/>
    </location>
</feature>
<evidence type="ECO:0000313" key="3">
    <source>
        <dbReference type="Proteomes" id="UP000248987"/>
    </source>
</evidence>
<protein>
    <submittedName>
        <fullName evidence="2">Uncharacterized protein</fullName>
    </submittedName>
</protein>
<organism evidence="2 3">
    <name type="scientific">Gelidibacter algens</name>
    <dbReference type="NCBI Taxonomy" id="49280"/>
    <lineage>
        <taxon>Bacteria</taxon>
        <taxon>Pseudomonadati</taxon>
        <taxon>Bacteroidota</taxon>
        <taxon>Flavobacteriia</taxon>
        <taxon>Flavobacteriales</taxon>
        <taxon>Flavobacteriaceae</taxon>
        <taxon>Gelidibacter</taxon>
    </lineage>
</organism>
<gene>
    <name evidence="2" type="ORF">LX77_01510</name>
</gene>
<reference evidence="2 3" key="1">
    <citation type="submission" date="2018-06" db="EMBL/GenBank/DDBJ databases">
        <title>Genomic Encyclopedia of Archaeal and Bacterial Type Strains, Phase II (KMG-II): from individual species to whole genera.</title>
        <authorList>
            <person name="Goeker M."/>
        </authorList>
    </citation>
    <scope>NUCLEOTIDE SEQUENCE [LARGE SCALE GENOMIC DNA]</scope>
    <source>
        <strain evidence="2 3">DSM 12408</strain>
    </source>
</reference>
<dbReference type="AlphaFoldDB" id="A0A327S8V7"/>
<comment type="caution">
    <text evidence="2">The sequence shown here is derived from an EMBL/GenBank/DDBJ whole genome shotgun (WGS) entry which is preliminary data.</text>
</comment>
<sequence>MEAGSWKLEVGSWKLTIFVNVLYALFWGNLRYLREDFKLLQLSF</sequence>
<keyword evidence="1" id="KW-1133">Transmembrane helix</keyword>
<dbReference type="Proteomes" id="UP000248987">
    <property type="component" value="Unassembled WGS sequence"/>
</dbReference>
<dbReference type="EMBL" id="QLLQ01000004">
    <property type="protein sequence ID" value="RAJ25208.1"/>
    <property type="molecule type" value="Genomic_DNA"/>
</dbReference>
<keyword evidence="1" id="KW-0472">Membrane</keyword>
<evidence type="ECO:0000256" key="1">
    <source>
        <dbReference type="SAM" id="Phobius"/>
    </source>
</evidence>
<keyword evidence="3" id="KW-1185">Reference proteome</keyword>
<name>A0A327S8V7_9FLAO</name>
<accession>A0A327S8V7</accession>
<keyword evidence="1" id="KW-0812">Transmembrane</keyword>
<feature type="transmembrane region" description="Helical" evidence="1">
    <location>
        <begin position="12"/>
        <end position="30"/>
    </location>
</feature>
<proteinExistence type="predicted"/>